<dbReference type="GO" id="GO:1990716">
    <property type="term" value="C:axonemal central apparatus"/>
    <property type="evidence" value="ECO:0007669"/>
    <property type="project" value="TreeGrafter"/>
</dbReference>
<feature type="compositionally biased region" description="Low complexity" evidence="1">
    <location>
        <begin position="1095"/>
        <end position="1104"/>
    </location>
</feature>
<dbReference type="OrthoDB" id="10257153at2759"/>
<evidence type="ECO:0000313" key="3">
    <source>
        <dbReference type="Proteomes" id="UP000838756"/>
    </source>
</evidence>
<organism evidence="2 3">
    <name type="scientific">Pararge aegeria aegeria</name>
    <dbReference type="NCBI Taxonomy" id="348720"/>
    <lineage>
        <taxon>Eukaryota</taxon>
        <taxon>Metazoa</taxon>
        <taxon>Ecdysozoa</taxon>
        <taxon>Arthropoda</taxon>
        <taxon>Hexapoda</taxon>
        <taxon>Insecta</taxon>
        <taxon>Pterygota</taxon>
        <taxon>Neoptera</taxon>
        <taxon>Endopterygota</taxon>
        <taxon>Lepidoptera</taxon>
        <taxon>Glossata</taxon>
        <taxon>Ditrysia</taxon>
        <taxon>Papilionoidea</taxon>
        <taxon>Nymphalidae</taxon>
        <taxon>Satyrinae</taxon>
        <taxon>Satyrini</taxon>
        <taxon>Parargina</taxon>
        <taxon>Pararge</taxon>
    </lineage>
</organism>
<reference evidence="2" key="1">
    <citation type="submission" date="2022-03" db="EMBL/GenBank/DDBJ databases">
        <authorList>
            <person name="Lindestad O."/>
        </authorList>
    </citation>
    <scope>NUCLEOTIDE SEQUENCE</scope>
</reference>
<dbReference type="GO" id="GO:0003351">
    <property type="term" value="P:epithelial cilium movement involved in extracellular fluid movement"/>
    <property type="evidence" value="ECO:0007669"/>
    <property type="project" value="TreeGrafter"/>
</dbReference>
<dbReference type="GO" id="GO:1904158">
    <property type="term" value="P:axonemal central apparatus assembly"/>
    <property type="evidence" value="ECO:0007669"/>
    <property type="project" value="TreeGrafter"/>
</dbReference>
<evidence type="ECO:0000313" key="2">
    <source>
        <dbReference type="EMBL" id="CAH2234930.1"/>
    </source>
</evidence>
<dbReference type="EMBL" id="CAKXAJ010025104">
    <property type="protein sequence ID" value="CAH2234930.1"/>
    <property type="molecule type" value="Genomic_DNA"/>
</dbReference>
<sequence length="1367" mass="157144">MGPKKGKETVDYENAWRVNIEEARLDDEDWTVKVIFIEAAGNDQDRIYLEKFETYAAEERRFVIKNICKTETIFMVNQLGGEKKVKDDNLRVFEEGQAYLKEKKDIPPVILALIIKHLIIKMKGEYLFIKQQKLKVREGMKRESSTMIDRAEVRGTVNLKFDEPPEVMLPPLKGKKGEVEAFSLQAEDANKKYSTLLRIRGEEWRDKVYIDDYPTEGPNLYVAVTGFVEPNLAACLIKIGIPLTAIIQIRIDPSATIVPSTLIRATKRGQSHTELLAERSHKFWEDLQLLRLNENTTALFKNTAFVLFSPPYWNNDNLSGSPEKVYDELCYLMYDLQDLSRQHNHYLENMDIINIPEEHKSNRYLGIYDRHIDSVPFESISTYLVLDSILQTVTECQHINEKSRTSSLATANTLNNTFPSPNAQDRLLQSQTLVKHFIKELCQIDSRNKNYRLTYGDEYESQKNPKVINYGDLCKHSTFHLGNINLDNIVWSMLLGMPINKLWMNRNKASEEIQAKINFHVNVLLSCFDRTDVETAELNRLIHILACRKIYNNRSSLKRNHLVPSTISEFKKTYLKRSILAEPLSKSTYKCASSTSPSFPSMVKSEESYNKSLIDEEDEVSRIKFLFDCPDISELVSAAEIVNEKPISHVMIDDFEYFEDFSGTRAFQIINDAFNKFNCVDYKYCEVTDCFLLMFFNSHDKDGVAREEWRCQLPTPLCLQDFFDFVLEEHYDWIKDEEKIYDENLIIKSQSENKDLKGHLNYKACVEEANVQMDLLLEGSLKYEEIAKVTISSPENSEYKNISSKKMSFSSIADSDVKSIKKTKSPANVTPKLINPQTGDTIKPPKKVFSGYNLCDRRVEVFGKDCSYFSKDGTRISSFYSLLIPMNLEYVSLNIVPGNGQNEFWFHKAIGDFISSEIIDTCESFRITSEDQVIIYIKKQKYQIPIPLAQASSGYVRHKENSAKSPSRDESIILPQIFESKSYHSLYVTWPNGLVTESVYEDNSPIFCHIKQYYITPPSHLDEEMRCVSLKGEVIVYKNNGDINILQPYASCINITKYRKEVASDEVLEDISSAASSDKSKKIKEKGKGKDKINKTASKSSKTTLSEDEGEVDLKPTEYKLVIEEFETIGTNGLRQKWINNDSKDKEKLLIKTATDYCLGEVFSKRMDGTTVLLNKDGVQIVTFPDNTRILTRYIIDEEEVFPEWTDLELEYFSLFAYDRDVDALKSKGSISQKRSSCTNSNSETSLGSSKLRLEKIENEERRTDGYISIHVAYTIEHPNFTTITIDKSKDKIAIESTNNTCVSFDKDNNYEFILDSRTSAKFNGENVNISYEACSDCKSFTTCEVKVKPEEISSVTQIKRNWLKMR</sequence>
<dbReference type="Proteomes" id="UP000838756">
    <property type="component" value="Unassembled WGS sequence"/>
</dbReference>
<evidence type="ECO:0000256" key="1">
    <source>
        <dbReference type="SAM" id="MobiDB-lite"/>
    </source>
</evidence>
<accession>A0A8S4RH20</accession>
<gene>
    <name evidence="2" type="primary">jg20377</name>
    <name evidence="2" type="ORF">PAEG_LOCUS12649</name>
</gene>
<keyword evidence="3" id="KW-1185">Reference proteome</keyword>
<dbReference type="InterPro" id="IPR026173">
    <property type="entry name" value="SPAG17"/>
</dbReference>
<dbReference type="PANTHER" id="PTHR21963:SF1">
    <property type="entry name" value="SPERM-ASSOCIATED ANTIGEN 17"/>
    <property type="match status" value="1"/>
</dbReference>
<comment type="caution">
    <text evidence="2">The sequence shown here is derived from an EMBL/GenBank/DDBJ whole genome shotgun (WGS) entry which is preliminary data.</text>
</comment>
<protein>
    <submittedName>
        <fullName evidence="2">Jg20377 protein</fullName>
    </submittedName>
</protein>
<dbReference type="PANTHER" id="PTHR21963">
    <property type="entry name" value="PF6"/>
    <property type="match status" value="1"/>
</dbReference>
<proteinExistence type="predicted"/>
<feature type="non-terminal residue" evidence="2">
    <location>
        <position position="1367"/>
    </location>
</feature>
<feature type="region of interest" description="Disordered" evidence="1">
    <location>
        <begin position="1079"/>
        <end position="1109"/>
    </location>
</feature>
<dbReference type="GO" id="GO:0005576">
    <property type="term" value="C:extracellular region"/>
    <property type="evidence" value="ECO:0007669"/>
    <property type="project" value="GOC"/>
</dbReference>
<name>A0A8S4RH20_9NEOP</name>